<evidence type="ECO:0000256" key="1">
    <source>
        <dbReference type="SAM" id="Phobius"/>
    </source>
</evidence>
<organism evidence="2 3">
    <name type="scientific">Sulfobacillus thermosulfidooxidans (strain DSM 9293 / VKM B-1269 / AT-1)</name>
    <dbReference type="NCBI Taxonomy" id="929705"/>
    <lineage>
        <taxon>Bacteria</taxon>
        <taxon>Bacillati</taxon>
        <taxon>Bacillota</taxon>
        <taxon>Clostridia</taxon>
        <taxon>Eubacteriales</taxon>
        <taxon>Clostridiales Family XVII. Incertae Sedis</taxon>
        <taxon>Sulfobacillus</taxon>
    </lineage>
</organism>
<evidence type="ECO:0000313" key="3">
    <source>
        <dbReference type="Proteomes" id="UP000192660"/>
    </source>
</evidence>
<keyword evidence="3" id="KW-1185">Reference proteome</keyword>
<feature type="transmembrane region" description="Helical" evidence="1">
    <location>
        <begin position="111"/>
        <end position="132"/>
    </location>
</feature>
<keyword evidence="1" id="KW-0812">Transmembrane</keyword>
<feature type="transmembrane region" description="Helical" evidence="1">
    <location>
        <begin position="21"/>
        <end position="42"/>
    </location>
</feature>
<dbReference type="Pfam" id="PF01944">
    <property type="entry name" value="SpoIIM"/>
    <property type="match status" value="1"/>
</dbReference>
<keyword evidence="1" id="KW-0472">Membrane</keyword>
<dbReference type="STRING" id="28034.BFX07_11710"/>
<name>A0A1W1WJ03_SULTA</name>
<dbReference type="RefSeq" id="WP_020373272.1">
    <property type="nucleotide sequence ID" value="NZ_FWWY01000001.1"/>
</dbReference>
<proteinExistence type="predicted"/>
<dbReference type="InterPro" id="IPR002798">
    <property type="entry name" value="SpoIIM-like"/>
</dbReference>
<dbReference type="Proteomes" id="UP000192660">
    <property type="component" value="Unassembled WGS sequence"/>
</dbReference>
<feature type="transmembrane region" description="Helical" evidence="1">
    <location>
        <begin position="81"/>
        <end position="104"/>
    </location>
</feature>
<sequence length="210" mass="22819">MVTTHPATIWDEYLRHYWTPVYIATAAFAVGLLFGVLAIGTLTPADIFSLETYLRHFVDLETTSPTYHGVFQPALTNNLKILGLLYILGVSVAGMPLVVVALFFRGFVLGFSAAFMISSLHWQGIVLTLITIVLQNVFIVPALIIVGGVALGFSWQLIATRSPAAKQSLAQRFGAFTTLVLAMGLVMVVGTFLEAYGAPFLMHLLGQWGI</sequence>
<dbReference type="AlphaFoldDB" id="A0A1W1WJ03"/>
<dbReference type="OrthoDB" id="1707382at2"/>
<accession>A0A1W1WJ03</accession>
<dbReference type="InterPro" id="IPR014196">
    <property type="entry name" value="SpoIIM"/>
</dbReference>
<protein>
    <submittedName>
        <fullName evidence="2">Stage II sporulation protein M</fullName>
    </submittedName>
</protein>
<dbReference type="EMBL" id="FWWY01000001">
    <property type="protein sequence ID" value="SMC06225.1"/>
    <property type="molecule type" value="Genomic_DNA"/>
</dbReference>
<keyword evidence="1" id="KW-1133">Transmembrane helix</keyword>
<feature type="transmembrane region" description="Helical" evidence="1">
    <location>
        <begin position="138"/>
        <end position="158"/>
    </location>
</feature>
<gene>
    <name evidence="2" type="ORF">SAMN00768000_2698</name>
</gene>
<feature type="transmembrane region" description="Helical" evidence="1">
    <location>
        <begin position="170"/>
        <end position="193"/>
    </location>
</feature>
<reference evidence="3" key="1">
    <citation type="submission" date="2017-04" db="EMBL/GenBank/DDBJ databases">
        <authorList>
            <person name="Varghese N."/>
            <person name="Submissions S."/>
        </authorList>
    </citation>
    <scope>NUCLEOTIDE SEQUENCE [LARGE SCALE GENOMIC DNA]</scope>
    <source>
        <strain evidence="3">DSM 9293</strain>
    </source>
</reference>
<evidence type="ECO:0000313" key="2">
    <source>
        <dbReference type="EMBL" id="SMC06225.1"/>
    </source>
</evidence>
<dbReference type="NCBIfam" id="TIGR02831">
    <property type="entry name" value="spo_II_M"/>
    <property type="match status" value="1"/>
</dbReference>
<dbReference type="PIRSF" id="PIRSF038973">
    <property type="entry name" value="SpoIIM"/>
    <property type="match status" value="1"/>
</dbReference>